<dbReference type="SUPFAM" id="SSF46689">
    <property type="entry name" value="Homeodomain-like"/>
    <property type="match status" value="1"/>
</dbReference>
<dbReference type="AlphaFoldDB" id="A0A5B2WYE8"/>
<dbReference type="GO" id="GO:0000976">
    <property type="term" value="F:transcription cis-regulatory region binding"/>
    <property type="evidence" value="ECO:0007669"/>
    <property type="project" value="TreeGrafter"/>
</dbReference>
<evidence type="ECO:0000259" key="3">
    <source>
        <dbReference type="PROSITE" id="PS50977"/>
    </source>
</evidence>
<proteinExistence type="predicted"/>
<dbReference type="InterPro" id="IPR001647">
    <property type="entry name" value="HTH_TetR"/>
</dbReference>
<keyword evidence="5" id="KW-1185">Reference proteome</keyword>
<feature type="domain" description="HTH tetR-type" evidence="3">
    <location>
        <begin position="2"/>
        <end position="62"/>
    </location>
</feature>
<dbReference type="PANTHER" id="PTHR30055">
    <property type="entry name" value="HTH-TYPE TRANSCRIPTIONAL REGULATOR RUTR"/>
    <property type="match status" value="1"/>
</dbReference>
<dbReference type="InterPro" id="IPR009057">
    <property type="entry name" value="Homeodomain-like_sf"/>
</dbReference>
<dbReference type="EMBL" id="VUOB01000054">
    <property type="protein sequence ID" value="KAA2255944.1"/>
    <property type="molecule type" value="Genomic_DNA"/>
</dbReference>
<dbReference type="PANTHER" id="PTHR30055:SF231">
    <property type="entry name" value="TRANSCRIPTIONAL REGULATORY PROTEIN (PROBABLY DEOR-FAMILY)-RELATED"/>
    <property type="match status" value="1"/>
</dbReference>
<dbReference type="OrthoDB" id="7506349at2"/>
<dbReference type="Proteomes" id="UP000323454">
    <property type="component" value="Unassembled WGS sequence"/>
</dbReference>
<organism evidence="4 5">
    <name type="scientific">Solihabitans fulvus</name>
    <dbReference type="NCBI Taxonomy" id="1892852"/>
    <lineage>
        <taxon>Bacteria</taxon>
        <taxon>Bacillati</taxon>
        <taxon>Actinomycetota</taxon>
        <taxon>Actinomycetes</taxon>
        <taxon>Pseudonocardiales</taxon>
        <taxon>Pseudonocardiaceae</taxon>
        <taxon>Solihabitans</taxon>
    </lineage>
</organism>
<gene>
    <name evidence="4" type="ORF">F0L68_27530</name>
</gene>
<keyword evidence="1 2" id="KW-0238">DNA-binding</keyword>
<dbReference type="Pfam" id="PF17940">
    <property type="entry name" value="TetR_C_31"/>
    <property type="match status" value="1"/>
</dbReference>
<name>A0A5B2WYE8_9PSEU</name>
<evidence type="ECO:0000256" key="2">
    <source>
        <dbReference type="PROSITE-ProRule" id="PRU00335"/>
    </source>
</evidence>
<dbReference type="InterPro" id="IPR041583">
    <property type="entry name" value="TetR_C_31"/>
</dbReference>
<reference evidence="4 5" key="1">
    <citation type="submission" date="2019-09" db="EMBL/GenBank/DDBJ databases">
        <title>Goodfellowia gen. nov., a new genus of the Pseudonocardineae related to Actinoalloteichus, containing Goodfellowia coeruleoviolacea gen. nov., comb. nov. gen. nov., comb. nov.</title>
        <authorList>
            <person name="Labeda D."/>
        </authorList>
    </citation>
    <scope>NUCLEOTIDE SEQUENCE [LARGE SCALE GENOMIC DNA]</scope>
    <source>
        <strain evidence="4 5">AN110305</strain>
    </source>
</reference>
<feature type="DNA-binding region" description="H-T-H motif" evidence="2">
    <location>
        <begin position="25"/>
        <end position="44"/>
    </location>
</feature>
<protein>
    <submittedName>
        <fullName evidence="4">TetR family transcriptional regulator</fullName>
    </submittedName>
</protein>
<evidence type="ECO:0000256" key="1">
    <source>
        <dbReference type="ARBA" id="ARBA00023125"/>
    </source>
</evidence>
<dbReference type="Gene3D" id="1.10.357.10">
    <property type="entry name" value="Tetracycline Repressor, domain 2"/>
    <property type="match status" value="1"/>
</dbReference>
<reference evidence="4 5" key="2">
    <citation type="submission" date="2019-09" db="EMBL/GenBank/DDBJ databases">
        <authorList>
            <person name="Jin C."/>
        </authorList>
    </citation>
    <scope>NUCLEOTIDE SEQUENCE [LARGE SCALE GENOMIC DNA]</scope>
    <source>
        <strain evidence="4 5">AN110305</strain>
    </source>
</reference>
<comment type="caution">
    <text evidence="4">The sequence shown here is derived from an EMBL/GenBank/DDBJ whole genome shotgun (WGS) entry which is preliminary data.</text>
</comment>
<dbReference type="InterPro" id="IPR036271">
    <property type="entry name" value="Tet_transcr_reg_TetR-rel_C_sf"/>
</dbReference>
<dbReference type="SUPFAM" id="SSF48498">
    <property type="entry name" value="Tetracyclin repressor-like, C-terminal domain"/>
    <property type="match status" value="1"/>
</dbReference>
<evidence type="ECO:0000313" key="4">
    <source>
        <dbReference type="EMBL" id="KAA2255944.1"/>
    </source>
</evidence>
<dbReference type="GO" id="GO:0003700">
    <property type="term" value="F:DNA-binding transcription factor activity"/>
    <property type="evidence" value="ECO:0007669"/>
    <property type="project" value="TreeGrafter"/>
</dbReference>
<evidence type="ECO:0000313" key="5">
    <source>
        <dbReference type="Proteomes" id="UP000323454"/>
    </source>
</evidence>
<dbReference type="PROSITE" id="PS50977">
    <property type="entry name" value="HTH_TETR_2"/>
    <property type="match status" value="1"/>
</dbReference>
<dbReference type="InterPro" id="IPR050109">
    <property type="entry name" value="HTH-type_TetR-like_transc_reg"/>
</dbReference>
<dbReference type="RefSeq" id="WP_149852730.1">
    <property type="nucleotide sequence ID" value="NZ_VUOB01000054.1"/>
</dbReference>
<accession>A0A5B2WYE8</accession>
<sequence length="185" mass="20005">MSRRREQVLNAAIEVLGTGGARRLTYQAVDAAAEVPAGTTSNYFRNRAALLDGVVRQIEALDRLDWEAFSAAVRPASLDELVEAMATFVRQATGPGRARTTARYLLFLEASANPELREPLARSRAAIVDWGAPWLRLLGSPTPERHCVVLLDYLDGLVLHYIAMPGPAIDPEGIRGVVAGLVGMA</sequence>